<dbReference type="STRING" id="45670.SN16_05190"/>
<evidence type="ECO:0000313" key="8">
    <source>
        <dbReference type="EMBL" id="KIH70954.1"/>
    </source>
</evidence>
<dbReference type="PANTHER" id="PTHR43827">
    <property type="entry name" value="2,5-DIKETO-D-GLUCONIC ACID REDUCTASE"/>
    <property type="match status" value="1"/>
</dbReference>
<dbReference type="PANTHER" id="PTHR43827:SF3">
    <property type="entry name" value="NADP-DEPENDENT OXIDOREDUCTASE DOMAIN-CONTAINING PROTEIN"/>
    <property type="match status" value="1"/>
</dbReference>
<dbReference type="PROSITE" id="PS00063">
    <property type="entry name" value="ALDOKETO_REDUCTASE_3"/>
    <property type="match status" value="1"/>
</dbReference>
<dbReference type="Proteomes" id="UP000527860">
    <property type="component" value="Unassembled WGS sequence"/>
</dbReference>
<gene>
    <name evidence="9" type="ORF">F7P68_0006530</name>
    <name evidence="8" type="ORF">SN16_05190</name>
</gene>
<evidence type="ECO:0000256" key="3">
    <source>
        <dbReference type="ARBA" id="ARBA00023002"/>
    </source>
</evidence>
<dbReference type="PROSITE" id="PS00798">
    <property type="entry name" value="ALDOKETO_REDUCTASE_1"/>
    <property type="match status" value="1"/>
</dbReference>
<evidence type="ECO:0000256" key="2">
    <source>
        <dbReference type="ARBA" id="ARBA00022857"/>
    </source>
</evidence>
<dbReference type="InterPro" id="IPR020471">
    <property type="entry name" value="AKR"/>
</dbReference>
<evidence type="ECO:0000259" key="7">
    <source>
        <dbReference type="Pfam" id="PF00248"/>
    </source>
</evidence>
<dbReference type="GeneID" id="77844942"/>
<dbReference type="RefSeq" id="WP_040105555.1">
    <property type="nucleotide sequence ID" value="NZ_JABEVU030000001.1"/>
</dbReference>
<dbReference type="GO" id="GO:0016616">
    <property type="term" value="F:oxidoreductase activity, acting on the CH-OH group of donors, NAD or NADP as acceptor"/>
    <property type="evidence" value="ECO:0007669"/>
    <property type="project" value="UniProtKB-ARBA"/>
</dbReference>
<dbReference type="Proteomes" id="UP000031546">
    <property type="component" value="Unassembled WGS sequence"/>
</dbReference>
<feature type="active site" description="Proton donor" evidence="4">
    <location>
        <position position="49"/>
    </location>
</feature>
<dbReference type="PRINTS" id="PR00069">
    <property type="entry name" value="ALDKETRDTASE"/>
</dbReference>
<keyword evidence="11" id="KW-1185">Reference proteome</keyword>
<evidence type="ECO:0000256" key="6">
    <source>
        <dbReference type="PIRSR" id="PIRSR000097-3"/>
    </source>
</evidence>
<dbReference type="InterPro" id="IPR036812">
    <property type="entry name" value="NAD(P)_OxRdtase_dom_sf"/>
</dbReference>
<dbReference type="EMBL" id="JABEVU030000001">
    <property type="protein sequence ID" value="MDB0580179.1"/>
    <property type="molecule type" value="Genomic_DNA"/>
</dbReference>
<reference evidence="11" key="2">
    <citation type="submission" date="2020-04" db="EMBL/GenBank/DDBJ databases">
        <title>Genome analysis and biological profiling of marine Cellulosimicrobium funkei MOSEL-ME6.</title>
        <authorList>
            <person name="Tanveer F."/>
            <person name="Xie Y."/>
            <person name="Shinwari Z.K."/>
        </authorList>
    </citation>
    <scope>NUCLEOTIDE SEQUENCE [LARGE SCALE GENOMIC DNA]</scope>
    <source>
        <strain evidence="11">MOSEL-ME25</strain>
    </source>
</reference>
<dbReference type="InterPro" id="IPR023210">
    <property type="entry name" value="NADP_OxRdtase_dom"/>
</dbReference>
<evidence type="ECO:0000256" key="5">
    <source>
        <dbReference type="PIRSR" id="PIRSR000097-2"/>
    </source>
</evidence>
<reference evidence="9 11" key="4">
    <citation type="submission" date="2022-12" db="EMBL/GenBank/DDBJ databases">
        <title>Genome analysis and biological profiling of marine Salinicoccus roseus MOSEL-ME25.</title>
        <authorList>
            <person name="Mirza F.T."/>
            <person name="Xie Y."/>
            <person name="Shinwari Z.K."/>
        </authorList>
    </citation>
    <scope>NUCLEOTIDE SEQUENCE [LARGE SCALE GENOMIC DNA]</scope>
    <source>
        <strain evidence="9 11">MOSEL-ME25</strain>
    </source>
</reference>
<sequence>MRNVEFHNGNTMPQIGLGVFRVEDGEECKNAVKHAIVSGYRSIDTAMIYKNEKSVGEGIKEGMKEAGIDRSDLFITSKLWFDDFGRGNVEKAYDTSLENLDLDYLDLYLVHWPGTDEELMIQTWQEMEHLYNNERVENIGVSNFTIQHLERLLQRTDVKPVINQVEYHPYLVQNDLKLFLESRKIIMESWSPLMNAKVLNDETINEIASETGKSPAQVVIRWNIENGLVTIPKSVTPERIEENIDVFDFSLSDAQVNRINLLNRNERNGSDPATFNGKK</sequence>
<keyword evidence="2" id="KW-0521">NADP</keyword>
<dbReference type="OrthoDB" id="9804790at2"/>
<accession>A0A0C2HH35</accession>
<feature type="binding site" evidence="5">
    <location>
        <position position="111"/>
    </location>
    <ligand>
        <name>substrate</name>
    </ligand>
</feature>
<dbReference type="PROSITE" id="PS00062">
    <property type="entry name" value="ALDOKETO_REDUCTASE_2"/>
    <property type="match status" value="1"/>
</dbReference>
<feature type="domain" description="NADP-dependent oxidoreductase" evidence="7">
    <location>
        <begin position="15"/>
        <end position="261"/>
    </location>
</feature>
<dbReference type="Pfam" id="PF00248">
    <property type="entry name" value="Aldo_ket_red"/>
    <property type="match status" value="1"/>
</dbReference>
<organism evidence="8 10">
    <name type="scientific">Salinicoccus roseus</name>
    <dbReference type="NCBI Taxonomy" id="45670"/>
    <lineage>
        <taxon>Bacteria</taxon>
        <taxon>Bacillati</taxon>
        <taxon>Bacillota</taxon>
        <taxon>Bacilli</taxon>
        <taxon>Bacillales</taxon>
        <taxon>Staphylococcaceae</taxon>
        <taxon>Salinicoccus</taxon>
    </lineage>
</organism>
<evidence type="ECO:0000313" key="11">
    <source>
        <dbReference type="Proteomes" id="UP000527860"/>
    </source>
</evidence>
<keyword evidence="3" id="KW-0560">Oxidoreductase</keyword>
<protein>
    <submittedName>
        <fullName evidence="9">Aldo/keto reductase</fullName>
    </submittedName>
    <submittedName>
        <fullName evidence="8">Glyoxal reductase</fullName>
    </submittedName>
</protein>
<evidence type="ECO:0000313" key="10">
    <source>
        <dbReference type="Proteomes" id="UP000031546"/>
    </source>
</evidence>
<evidence type="ECO:0000256" key="1">
    <source>
        <dbReference type="ARBA" id="ARBA00007905"/>
    </source>
</evidence>
<dbReference type="SUPFAM" id="SSF51430">
    <property type="entry name" value="NAD(P)-linked oxidoreductase"/>
    <property type="match status" value="1"/>
</dbReference>
<evidence type="ECO:0000256" key="4">
    <source>
        <dbReference type="PIRSR" id="PIRSR000097-1"/>
    </source>
</evidence>
<dbReference type="PIRSF" id="PIRSF000097">
    <property type="entry name" value="AKR"/>
    <property type="match status" value="1"/>
</dbReference>
<dbReference type="Gene3D" id="3.20.20.100">
    <property type="entry name" value="NADP-dependent oxidoreductase domain"/>
    <property type="match status" value="1"/>
</dbReference>
<proteinExistence type="inferred from homology"/>
<dbReference type="AlphaFoldDB" id="A0A0C2HH35"/>
<dbReference type="EMBL" id="JXII01000004">
    <property type="protein sequence ID" value="KIH70954.1"/>
    <property type="molecule type" value="Genomic_DNA"/>
</dbReference>
<comment type="caution">
    <text evidence="8">The sequence shown here is derived from an EMBL/GenBank/DDBJ whole genome shotgun (WGS) entry which is preliminary data.</text>
</comment>
<reference evidence="8 10" key="1">
    <citation type="submission" date="2015-01" db="EMBL/GenBank/DDBJ databases">
        <title>Genome sequences of high lactate-tolerant strain Salinicoccus roseus W12 with industrial interest.</title>
        <authorList>
            <person name="Wang H."/>
            <person name="Yu B."/>
        </authorList>
    </citation>
    <scope>NUCLEOTIDE SEQUENCE [LARGE SCALE GENOMIC DNA]</scope>
    <source>
        <strain evidence="8 10">W12</strain>
    </source>
</reference>
<comment type="similarity">
    <text evidence="1">Belongs to the aldo/keto reductase family.</text>
</comment>
<dbReference type="InterPro" id="IPR018170">
    <property type="entry name" value="Aldo/ket_reductase_CS"/>
</dbReference>
<dbReference type="FunFam" id="3.20.20.100:FF:000015">
    <property type="entry name" value="Oxidoreductase, aldo/keto reductase family"/>
    <property type="match status" value="1"/>
</dbReference>
<feature type="site" description="Lowers pKa of active site Tyr" evidence="6">
    <location>
        <position position="78"/>
    </location>
</feature>
<reference evidence="9" key="3">
    <citation type="submission" date="2020-04" db="EMBL/GenBank/DDBJ databases">
        <authorList>
            <person name="Tanveer F."/>
            <person name="Xie Y."/>
            <person name="Shinwari Z.K."/>
        </authorList>
    </citation>
    <scope>NUCLEOTIDE SEQUENCE</scope>
    <source>
        <strain evidence="9">MOSEL-ME25</strain>
    </source>
</reference>
<evidence type="ECO:0000313" key="9">
    <source>
        <dbReference type="EMBL" id="MDB0580179.1"/>
    </source>
</evidence>
<name>A0A0C2HH35_9STAP</name>